<dbReference type="InterPro" id="IPR008995">
    <property type="entry name" value="Mo/tungstate-bd_C_term_dom"/>
</dbReference>
<dbReference type="InterPro" id="IPR017871">
    <property type="entry name" value="ABC_transporter-like_CS"/>
</dbReference>
<dbReference type="AlphaFoldDB" id="A0A8J8MRD4"/>
<evidence type="ECO:0000313" key="13">
    <source>
        <dbReference type="Proteomes" id="UP000679284"/>
    </source>
</evidence>
<dbReference type="InterPro" id="IPR027417">
    <property type="entry name" value="P-loop_NTPase"/>
</dbReference>
<evidence type="ECO:0000256" key="5">
    <source>
        <dbReference type="ARBA" id="ARBA00022741"/>
    </source>
</evidence>
<dbReference type="Proteomes" id="UP000679284">
    <property type="component" value="Chromosome"/>
</dbReference>
<dbReference type="NCBIfam" id="TIGR02142">
    <property type="entry name" value="modC_ABC"/>
    <property type="match status" value="1"/>
</dbReference>
<evidence type="ECO:0000256" key="9">
    <source>
        <dbReference type="PROSITE-ProRule" id="PRU01213"/>
    </source>
</evidence>
<dbReference type="InterPro" id="IPR004606">
    <property type="entry name" value="Mop_domain"/>
</dbReference>
<evidence type="ECO:0000256" key="2">
    <source>
        <dbReference type="ARBA" id="ARBA00022475"/>
    </source>
</evidence>
<keyword evidence="1" id="KW-0813">Transport</keyword>
<evidence type="ECO:0000256" key="8">
    <source>
        <dbReference type="ARBA" id="ARBA00023136"/>
    </source>
</evidence>
<dbReference type="GO" id="GO:0005524">
    <property type="term" value="F:ATP binding"/>
    <property type="evidence" value="ECO:0007669"/>
    <property type="project" value="UniProtKB-KW"/>
</dbReference>
<dbReference type="PROSITE" id="PS00211">
    <property type="entry name" value="ABC_TRANSPORTER_1"/>
    <property type="match status" value="1"/>
</dbReference>
<evidence type="ECO:0000256" key="4">
    <source>
        <dbReference type="ARBA" id="ARBA00022519"/>
    </source>
</evidence>
<accession>A0A8J8MRD4</accession>
<dbReference type="InterPro" id="IPR003439">
    <property type="entry name" value="ABC_transporter-like_ATP-bd"/>
</dbReference>
<name>A0A8J8MRD4_9RHOB</name>
<reference evidence="12" key="1">
    <citation type="submission" date="2020-01" db="EMBL/GenBank/DDBJ databases">
        <authorList>
            <person name="Yang Y."/>
            <person name="Kwon Y.M."/>
        </authorList>
    </citation>
    <scope>NUCLEOTIDE SEQUENCE</scope>
    <source>
        <strain evidence="12">PG104</strain>
    </source>
</reference>
<dbReference type="GO" id="GO:0015098">
    <property type="term" value="F:molybdate ion transmembrane transporter activity"/>
    <property type="evidence" value="ECO:0007669"/>
    <property type="project" value="InterPro"/>
</dbReference>
<dbReference type="InterPro" id="IPR050334">
    <property type="entry name" value="Molybdenum_import_ModC"/>
</dbReference>
<dbReference type="SUPFAM" id="SSF52540">
    <property type="entry name" value="P-loop containing nucleoside triphosphate hydrolases"/>
    <property type="match status" value="1"/>
</dbReference>
<evidence type="ECO:0000259" key="11">
    <source>
        <dbReference type="PROSITE" id="PS51866"/>
    </source>
</evidence>
<dbReference type="GO" id="GO:0140359">
    <property type="term" value="F:ABC-type transporter activity"/>
    <property type="evidence" value="ECO:0007669"/>
    <property type="project" value="InterPro"/>
</dbReference>
<keyword evidence="3 9" id="KW-0500">Molybdenum</keyword>
<keyword evidence="13" id="KW-1185">Reference proteome</keyword>
<keyword evidence="2" id="KW-1003">Cell membrane</keyword>
<dbReference type="PANTHER" id="PTHR43514">
    <property type="entry name" value="ABC TRANSPORTER I FAMILY MEMBER 10"/>
    <property type="match status" value="1"/>
</dbReference>
<dbReference type="PROSITE" id="PS51866">
    <property type="entry name" value="MOP"/>
    <property type="match status" value="1"/>
</dbReference>
<evidence type="ECO:0000313" key="12">
    <source>
        <dbReference type="EMBL" id="QUS35340.1"/>
    </source>
</evidence>
<feature type="domain" description="ABC transporter" evidence="10">
    <location>
        <begin position="1"/>
        <end position="225"/>
    </location>
</feature>
<keyword evidence="7" id="KW-1278">Translocase</keyword>
<gene>
    <name evidence="12" type="primary">modC</name>
    <name evidence="12" type="ORF">GR316_03055</name>
</gene>
<dbReference type="Gene3D" id="2.40.50.100">
    <property type="match status" value="1"/>
</dbReference>
<proteinExistence type="predicted"/>
<evidence type="ECO:0000256" key="3">
    <source>
        <dbReference type="ARBA" id="ARBA00022505"/>
    </source>
</evidence>
<sequence>MTLDIALRHRLGRFDLDIAFASEARVTTLFGPSGAGKTTVAQAVAGLLRPKAGHIHLNGSAMFGPGTWVPPHRRKIGYVFQDARLFPHMTVRANLLYGNRDPSSLGRIADLLGIGPLLTRRPARLSGGERQRVAIGRALLSDPALLIMDEPLSALDPPRRQEILPYLEHLRDGEGPPILYISHSVAEIARLSDRVILLEGGRVRGAGTPAELLADAGAGPLLGAGELGALLQARIEAKEEDGLTRLSTAAGLLWLVTDAPVGRDLRVRIQATDVMLSRRRPEGLSALNILPARVETLPEGGATALVGLRTKAGPLLASVTARSIAALDLRPGVECFAILKAAAVEGHSSVGGGDLRARSR</sequence>
<protein>
    <submittedName>
        <fullName evidence="12">Molybdenum ABC transporter ATP-binding protein</fullName>
    </submittedName>
</protein>
<keyword evidence="4" id="KW-0997">Cell inner membrane</keyword>
<evidence type="ECO:0000259" key="10">
    <source>
        <dbReference type="PROSITE" id="PS50893"/>
    </source>
</evidence>
<dbReference type="GO" id="GO:0016020">
    <property type="term" value="C:membrane"/>
    <property type="evidence" value="ECO:0007669"/>
    <property type="project" value="InterPro"/>
</dbReference>
<keyword evidence="5" id="KW-0547">Nucleotide-binding</keyword>
<evidence type="ECO:0000256" key="7">
    <source>
        <dbReference type="ARBA" id="ARBA00022967"/>
    </source>
</evidence>
<evidence type="ECO:0000256" key="6">
    <source>
        <dbReference type="ARBA" id="ARBA00022840"/>
    </source>
</evidence>
<dbReference type="EMBL" id="CP047289">
    <property type="protein sequence ID" value="QUS35340.1"/>
    <property type="molecule type" value="Genomic_DNA"/>
</dbReference>
<keyword evidence="6 12" id="KW-0067">ATP-binding</keyword>
<dbReference type="InterPro" id="IPR011868">
    <property type="entry name" value="ModC_ABC_ATP-bd"/>
</dbReference>
<dbReference type="Pfam" id="PF03459">
    <property type="entry name" value="TOBE"/>
    <property type="match status" value="1"/>
</dbReference>
<dbReference type="Pfam" id="PF00005">
    <property type="entry name" value="ABC_tran"/>
    <property type="match status" value="1"/>
</dbReference>
<feature type="domain" description="Mop" evidence="11">
    <location>
        <begin position="283"/>
        <end position="348"/>
    </location>
</feature>
<dbReference type="PANTHER" id="PTHR43514:SF4">
    <property type="entry name" value="ABC TRANSPORTER I FAMILY MEMBER 10"/>
    <property type="match status" value="1"/>
</dbReference>
<dbReference type="PROSITE" id="PS50893">
    <property type="entry name" value="ABC_TRANSPORTER_2"/>
    <property type="match status" value="1"/>
</dbReference>
<dbReference type="SUPFAM" id="SSF50331">
    <property type="entry name" value="MOP-like"/>
    <property type="match status" value="1"/>
</dbReference>
<dbReference type="SMART" id="SM00382">
    <property type="entry name" value="AAA"/>
    <property type="match status" value="1"/>
</dbReference>
<dbReference type="GO" id="GO:0016887">
    <property type="term" value="F:ATP hydrolysis activity"/>
    <property type="evidence" value="ECO:0007669"/>
    <property type="project" value="InterPro"/>
</dbReference>
<keyword evidence="8" id="KW-0472">Membrane</keyword>
<dbReference type="KEGG" id="fap:GR316_03055"/>
<evidence type="ECO:0000256" key="1">
    <source>
        <dbReference type="ARBA" id="ARBA00022448"/>
    </source>
</evidence>
<dbReference type="InterPro" id="IPR005116">
    <property type="entry name" value="Transp-assoc_OB_typ1"/>
</dbReference>
<dbReference type="Gene3D" id="3.40.50.300">
    <property type="entry name" value="P-loop containing nucleotide triphosphate hydrolases"/>
    <property type="match status" value="1"/>
</dbReference>
<dbReference type="InterPro" id="IPR003593">
    <property type="entry name" value="AAA+_ATPase"/>
</dbReference>
<dbReference type="RefSeq" id="WP_211784587.1">
    <property type="nucleotide sequence ID" value="NZ_CP047289.1"/>
</dbReference>
<organism evidence="12 13">
    <name type="scientific">Falsirhodobacter algicola</name>
    <dbReference type="NCBI Taxonomy" id="2692330"/>
    <lineage>
        <taxon>Bacteria</taxon>
        <taxon>Pseudomonadati</taxon>
        <taxon>Pseudomonadota</taxon>
        <taxon>Alphaproteobacteria</taxon>
        <taxon>Rhodobacterales</taxon>
        <taxon>Paracoccaceae</taxon>
        <taxon>Falsirhodobacter</taxon>
    </lineage>
</organism>